<dbReference type="AlphaFoldDB" id="A0A8K0HLA3"/>
<protein>
    <submittedName>
        <fullName evidence="2">Uncharacterized protein</fullName>
    </submittedName>
</protein>
<proteinExistence type="predicted"/>
<evidence type="ECO:0000313" key="3">
    <source>
        <dbReference type="Proteomes" id="UP000796880"/>
    </source>
</evidence>
<gene>
    <name evidence="2" type="ORF">FNV43_RR04575</name>
</gene>
<reference evidence="2" key="1">
    <citation type="submission" date="2020-03" db="EMBL/GenBank/DDBJ databases">
        <title>A high-quality chromosome-level genome assembly of a woody plant with both climbing and erect habits, Rhamnella rubrinervis.</title>
        <authorList>
            <person name="Lu Z."/>
            <person name="Yang Y."/>
            <person name="Zhu X."/>
            <person name="Sun Y."/>
        </authorList>
    </citation>
    <scope>NUCLEOTIDE SEQUENCE</scope>
    <source>
        <strain evidence="2">BYM</strain>
        <tissue evidence="2">Leaf</tissue>
    </source>
</reference>
<feature type="compositionally biased region" description="Acidic residues" evidence="1">
    <location>
        <begin position="372"/>
        <end position="389"/>
    </location>
</feature>
<keyword evidence="3" id="KW-1185">Reference proteome</keyword>
<dbReference type="Proteomes" id="UP000796880">
    <property type="component" value="Unassembled WGS sequence"/>
</dbReference>
<accession>A0A8K0HLA3</accession>
<evidence type="ECO:0000313" key="2">
    <source>
        <dbReference type="EMBL" id="KAF3454128.1"/>
    </source>
</evidence>
<name>A0A8K0HLA3_9ROSA</name>
<feature type="region of interest" description="Disordered" evidence="1">
    <location>
        <begin position="344"/>
        <end position="389"/>
    </location>
</feature>
<organism evidence="2 3">
    <name type="scientific">Rhamnella rubrinervis</name>
    <dbReference type="NCBI Taxonomy" id="2594499"/>
    <lineage>
        <taxon>Eukaryota</taxon>
        <taxon>Viridiplantae</taxon>
        <taxon>Streptophyta</taxon>
        <taxon>Embryophyta</taxon>
        <taxon>Tracheophyta</taxon>
        <taxon>Spermatophyta</taxon>
        <taxon>Magnoliopsida</taxon>
        <taxon>eudicotyledons</taxon>
        <taxon>Gunneridae</taxon>
        <taxon>Pentapetalae</taxon>
        <taxon>rosids</taxon>
        <taxon>fabids</taxon>
        <taxon>Rosales</taxon>
        <taxon>Rhamnaceae</taxon>
        <taxon>rhamnoid group</taxon>
        <taxon>Rhamneae</taxon>
        <taxon>Rhamnella</taxon>
    </lineage>
</organism>
<comment type="caution">
    <text evidence="2">The sequence shown here is derived from an EMBL/GenBank/DDBJ whole genome shotgun (WGS) entry which is preliminary data.</text>
</comment>
<dbReference type="OrthoDB" id="1420620at2759"/>
<sequence>MKFLSVSETNDQNLWNTVKRKPGCSRKLQIATEGFNEADDGHCFNLLLVDYKSDNLVGMSSSEFRGRSELRLLIVGGNQSSSWVCSWCTCVVDLFMGYGFASHTGFGFATGRLSAGSVGRARAWNGTVKICFGTSEIVMAPFILNWNCLARLDNPAGHHAVEINVEQIGDHGKVVPKEGFETVPLRGIPKEQVPIQGIIKQPSFADVVNGTSSETNNKKDSKQFSFAAVLNGSLLSRDQSDSTSQTVITCKGNIIFVRVNDNAYQERIALCQFSLIAQIILSKGDKLWKFEELRLKLQSIWNVGHSMAKCKSMIGKAPPKVGPYSNEKENKPPSLTQVYKLKQASPLHVESTTPSMPTTNTLEITSWPDAFGDSDDEPGDDANDIVEDE</sequence>
<evidence type="ECO:0000256" key="1">
    <source>
        <dbReference type="SAM" id="MobiDB-lite"/>
    </source>
</evidence>
<feature type="compositionally biased region" description="Polar residues" evidence="1">
    <location>
        <begin position="350"/>
        <end position="364"/>
    </location>
</feature>
<dbReference type="EMBL" id="VOIH02000002">
    <property type="protein sequence ID" value="KAF3454128.1"/>
    <property type="molecule type" value="Genomic_DNA"/>
</dbReference>